<protein>
    <recommendedName>
        <fullName evidence="5">Glycosyltransferase 2-like domain-containing protein</fullName>
    </recommendedName>
</protein>
<dbReference type="STRING" id="915059.NH26_12135"/>
<evidence type="ECO:0000259" key="5">
    <source>
        <dbReference type="Pfam" id="PF00535"/>
    </source>
</evidence>
<dbReference type="PANTHER" id="PTHR43630">
    <property type="entry name" value="POLY-BETA-1,6-N-ACETYL-D-GLUCOSAMINE SYNTHASE"/>
    <property type="match status" value="1"/>
</dbReference>
<dbReference type="EMBL" id="JRYR02000001">
    <property type="protein sequence ID" value="OHX67040.1"/>
    <property type="molecule type" value="Genomic_DNA"/>
</dbReference>
<name>A0A1S1Z198_FLAPC</name>
<comment type="similarity">
    <text evidence="1">Belongs to the glycosyltransferase 2 family.</text>
</comment>
<dbReference type="GO" id="GO:0016757">
    <property type="term" value="F:glycosyltransferase activity"/>
    <property type="evidence" value="ECO:0007669"/>
    <property type="project" value="UniProtKB-KW"/>
</dbReference>
<organism evidence="6 7">
    <name type="scientific">Flammeovirga pacifica</name>
    <dbReference type="NCBI Taxonomy" id="915059"/>
    <lineage>
        <taxon>Bacteria</taxon>
        <taxon>Pseudomonadati</taxon>
        <taxon>Bacteroidota</taxon>
        <taxon>Cytophagia</taxon>
        <taxon>Cytophagales</taxon>
        <taxon>Flammeovirgaceae</taxon>
        <taxon>Flammeovirga</taxon>
    </lineage>
</organism>
<keyword evidence="3" id="KW-0808">Transferase</keyword>
<feature type="transmembrane region" description="Helical" evidence="4">
    <location>
        <begin position="293"/>
        <end position="315"/>
    </location>
</feature>
<keyword evidence="4" id="KW-0812">Transmembrane</keyword>
<evidence type="ECO:0000313" key="7">
    <source>
        <dbReference type="Proteomes" id="UP000179797"/>
    </source>
</evidence>
<gene>
    <name evidence="6" type="ORF">NH26_12135</name>
</gene>
<dbReference type="RefSeq" id="WP_044224043.1">
    <property type="nucleotide sequence ID" value="NZ_JRYR02000001.1"/>
</dbReference>
<keyword evidence="4" id="KW-0472">Membrane</keyword>
<dbReference type="AlphaFoldDB" id="A0A1S1Z198"/>
<dbReference type="OrthoDB" id="9800276at2"/>
<comment type="caution">
    <text evidence="6">The sequence shown here is derived from an EMBL/GenBank/DDBJ whole genome shotgun (WGS) entry which is preliminary data.</text>
</comment>
<evidence type="ECO:0000256" key="3">
    <source>
        <dbReference type="ARBA" id="ARBA00022679"/>
    </source>
</evidence>
<proteinExistence type="inferred from homology"/>
<dbReference type="InterPro" id="IPR029044">
    <property type="entry name" value="Nucleotide-diphossugar_trans"/>
</dbReference>
<evidence type="ECO:0000256" key="2">
    <source>
        <dbReference type="ARBA" id="ARBA00022676"/>
    </source>
</evidence>
<dbReference type="Proteomes" id="UP000179797">
    <property type="component" value="Unassembled WGS sequence"/>
</dbReference>
<dbReference type="Pfam" id="PF00535">
    <property type="entry name" value="Glycos_transf_2"/>
    <property type="match status" value="1"/>
</dbReference>
<accession>A0A1S1Z198</accession>
<feature type="domain" description="Glycosyltransferase 2-like" evidence="5">
    <location>
        <begin position="6"/>
        <end position="168"/>
    </location>
</feature>
<keyword evidence="4" id="KW-1133">Transmembrane helix</keyword>
<sequence length="329" mass="38146">MTIRISILIAARNEEEHLKKCVDSLIDQELNEGTKINILIGNDQSVDNTLQIAQQLESNNKNVECYDIPKSNKLEGKLNVLVTLSNKANSDYLLFADADTIYPKTWVGLMTKSLQKTEFITGVTIPFGNTIWSRWQKLEWMLALKNVYLLSKFNIPVTSMGNNMGIKKSTFDKNGGFKDIQNTAVEDYALFHHHIKKKGSFTQLYQREVLAKTAPVSSFKFWLQQRIRWYQGGKKVHPFLIFLNYINIFTLPFLVFFSLLYPYMFKVLLVYYVSKLIWYSVSQKQLGLKIDFIATLLFEPIYTISYASLLVYSLLSPKFDWKGRVYNSE</sequence>
<evidence type="ECO:0000313" key="6">
    <source>
        <dbReference type="EMBL" id="OHX67040.1"/>
    </source>
</evidence>
<dbReference type="Gene3D" id="3.90.550.10">
    <property type="entry name" value="Spore Coat Polysaccharide Biosynthesis Protein SpsA, Chain A"/>
    <property type="match status" value="1"/>
</dbReference>
<reference evidence="6 7" key="1">
    <citation type="journal article" date="2012" name="Int. J. Syst. Evol. Microbiol.">
        <title>Flammeovirga pacifica sp. nov., isolated from deep-sea sediment.</title>
        <authorList>
            <person name="Xu H."/>
            <person name="Fu Y."/>
            <person name="Yang N."/>
            <person name="Ding Z."/>
            <person name="Lai Q."/>
            <person name="Zeng R."/>
        </authorList>
    </citation>
    <scope>NUCLEOTIDE SEQUENCE [LARGE SCALE GENOMIC DNA]</scope>
    <source>
        <strain evidence="7">DSM 24597 / LMG 26175 / WPAGA1</strain>
    </source>
</reference>
<feature type="transmembrane region" description="Helical" evidence="4">
    <location>
        <begin position="236"/>
        <end position="257"/>
    </location>
</feature>
<dbReference type="InterPro" id="IPR001173">
    <property type="entry name" value="Glyco_trans_2-like"/>
</dbReference>
<dbReference type="SUPFAM" id="SSF53448">
    <property type="entry name" value="Nucleotide-diphospho-sugar transferases"/>
    <property type="match status" value="1"/>
</dbReference>
<keyword evidence="2" id="KW-0328">Glycosyltransferase</keyword>
<evidence type="ECO:0000256" key="1">
    <source>
        <dbReference type="ARBA" id="ARBA00006739"/>
    </source>
</evidence>
<evidence type="ECO:0000256" key="4">
    <source>
        <dbReference type="SAM" id="Phobius"/>
    </source>
</evidence>
<dbReference type="PANTHER" id="PTHR43630:SF1">
    <property type="entry name" value="POLY-BETA-1,6-N-ACETYL-D-GLUCOSAMINE SYNTHASE"/>
    <property type="match status" value="1"/>
</dbReference>
<keyword evidence="7" id="KW-1185">Reference proteome</keyword>